<gene>
    <name evidence="8" type="ORF">KUTeg_020579</name>
</gene>
<dbReference type="SUPFAM" id="SSF63748">
    <property type="entry name" value="Tudor/PWWP/MBT"/>
    <property type="match status" value="4"/>
</dbReference>
<comment type="caution">
    <text evidence="8">The sequence shown here is derived from an EMBL/GenBank/DDBJ whole genome shotgun (WGS) entry which is preliminary data.</text>
</comment>
<dbReference type="InterPro" id="IPR013761">
    <property type="entry name" value="SAM/pointed_sf"/>
</dbReference>
<dbReference type="CDD" id="cd20096">
    <property type="entry name" value="MBT_SFMBT_rpt4"/>
    <property type="match status" value="1"/>
</dbReference>
<dbReference type="PANTHER" id="PTHR12247">
    <property type="entry name" value="POLYCOMB GROUP PROTEIN"/>
    <property type="match status" value="1"/>
</dbReference>
<accession>A0ABQ9ECJ2</accession>
<evidence type="ECO:0000313" key="8">
    <source>
        <dbReference type="EMBL" id="KAJ8301592.1"/>
    </source>
</evidence>
<protein>
    <recommendedName>
        <fullName evidence="7">SLED domain-containing protein</fullName>
    </recommendedName>
</protein>
<dbReference type="PROSITE" id="PS51079">
    <property type="entry name" value="MBT"/>
    <property type="match status" value="4"/>
</dbReference>
<feature type="region of interest" description="Disordered" evidence="6">
    <location>
        <begin position="1007"/>
        <end position="1041"/>
    </location>
</feature>
<feature type="domain" description="SLED" evidence="7">
    <location>
        <begin position="785"/>
        <end position="860"/>
    </location>
</feature>
<feature type="compositionally biased region" description="Polar residues" evidence="6">
    <location>
        <begin position="1007"/>
        <end position="1018"/>
    </location>
</feature>
<keyword evidence="9" id="KW-1185">Reference proteome</keyword>
<feature type="compositionally biased region" description="Polar residues" evidence="6">
    <location>
        <begin position="939"/>
        <end position="953"/>
    </location>
</feature>
<feature type="repeat" description="MBT" evidence="5">
    <location>
        <begin position="297"/>
        <end position="397"/>
    </location>
</feature>
<evidence type="ECO:0000256" key="6">
    <source>
        <dbReference type="SAM" id="MobiDB-lite"/>
    </source>
</evidence>
<proteinExistence type="predicted"/>
<dbReference type="SMART" id="SM00561">
    <property type="entry name" value="MBT"/>
    <property type="match status" value="4"/>
</dbReference>
<feature type="repeat" description="MBT" evidence="5">
    <location>
        <begin position="405"/>
        <end position="518"/>
    </location>
</feature>
<dbReference type="Proteomes" id="UP001217089">
    <property type="component" value="Unassembled WGS sequence"/>
</dbReference>
<organism evidence="8 9">
    <name type="scientific">Tegillarca granosa</name>
    <name type="common">Malaysian cockle</name>
    <name type="synonym">Anadara granosa</name>
    <dbReference type="NCBI Taxonomy" id="220873"/>
    <lineage>
        <taxon>Eukaryota</taxon>
        <taxon>Metazoa</taxon>
        <taxon>Spiralia</taxon>
        <taxon>Lophotrochozoa</taxon>
        <taxon>Mollusca</taxon>
        <taxon>Bivalvia</taxon>
        <taxon>Autobranchia</taxon>
        <taxon>Pteriomorphia</taxon>
        <taxon>Arcoida</taxon>
        <taxon>Arcoidea</taxon>
        <taxon>Arcidae</taxon>
        <taxon>Tegillarca</taxon>
    </lineage>
</organism>
<feature type="repeat" description="MBT" evidence="5">
    <location>
        <begin position="644"/>
        <end position="741"/>
    </location>
</feature>
<evidence type="ECO:0000313" key="9">
    <source>
        <dbReference type="Proteomes" id="UP001217089"/>
    </source>
</evidence>
<dbReference type="CDD" id="cd20095">
    <property type="entry name" value="MBT_SFMBT_rpt3"/>
    <property type="match status" value="1"/>
</dbReference>
<dbReference type="InterPro" id="IPR038348">
    <property type="entry name" value="SLED_sf"/>
</dbReference>
<dbReference type="Pfam" id="PF12140">
    <property type="entry name" value="SLED"/>
    <property type="match status" value="1"/>
</dbReference>
<keyword evidence="2" id="KW-0678">Repressor</keyword>
<evidence type="ECO:0000256" key="4">
    <source>
        <dbReference type="ARBA" id="ARBA00023242"/>
    </source>
</evidence>
<keyword evidence="3" id="KW-0677">Repeat</keyword>
<feature type="region of interest" description="Disordered" evidence="6">
    <location>
        <begin position="203"/>
        <end position="239"/>
    </location>
</feature>
<evidence type="ECO:0000256" key="5">
    <source>
        <dbReference type="PROSITE-ProRule" id="PRU00459"/>
    </source>
</evidence>
<reference evidence="8 9" key="1">
    <citation type="submission" date="2022-12" db="EMBL/GenBank/DDBJ databases">
        <title>Chromosome-level genome of Tegillarca granosa.</title>
        <authorList>
            <person name="Kim J."/>
        </authorList>
    </citation>
    <scope>NUCLEOTIDE SEQUENCE [LARGE SCALE GENOMIC DNA]</scope>
    <source>
        <strain evidence="8">Teg-2019</strain>
        <tissue evidence="8">Adductor muscle</tissue>
    </source>
</reference>
<dbReference type="InterPro" id="IPR004092">
    <property type="entry name" value="Mbt"/>
</dbReference>
<dbReference type="CDD" id="cd20094">
    <property type="entry name" value="MBT_SFMBT_rpt2"/>
    <property type="match status" value="1"/>
</dbReference>
<evidence type="ECO:0000256" key="1">
    <source>
        <dbReference type="ARBA" id="ARBA00004123"/>
    </source>
</evidence>
<dbReference type="Pfam" id="PF02820">
    <property type="entry name" value="MBT"/>
    <property type="match status" value="4"/>
</dbReference>
<evidence type="ECO:0000259" key="7">
    <source>
        <dbReference type="Pfam" id="PF12140"/>
    </source>
</evidence>
<feature type="region of interest" description="Disordered" evidence="6">
    <location>
        <begin position="1"/>
        <end position="52"/>
    </location>
</feature>
<name>A0ABQ9ECJ2_TEGGR</name>
<dbReference type="InterPro" id="IPR021987">
    <property type="entry name" value="SLED"/>
</dbReference>
<comment type="subcellular location">
    <subcellularLocation>
        <location evidence="1">Nucleus</location>
    </subcellularLocation>
</comment>
<feature type="region of interest" description="Disordered" evidence="6">
    <location>
        <begin position="874"/>
        <end position="956"/>
    </location>
</feature>
<feature type="compositionally biased region" description="Polar residues" evidence="6">
    <location>
        <begin position="40"/>
        <end position="52"/>
    </location>
</feature>
<dbReference type="Gene3D" id="3.90.1150.190">
    <property type="entry name" value="SLED domain"/>
    <property type="match status" value="1"/>
</dbReference>
<keyword evidence="4" id="KW-0539">Nucleus</keyword>
<feature type="repeat" description="MBT" evidence="5">
    <location>
        <begin position="528"/>
        <end position="636"/>
    </location>
</feature>
<dbReference type="PANTHER" id="PTHR12247:SF129">
    <property type="entry name" value="SOP-2-RELATED PROTEIN 3"/>
    <property type="match status" value="1"/>
</dbReference>
<feature type="compositionally biased region" description="Acidic residues" evidence="6">
    <location>
        <begin position="921"/>
        <end position="935"/>
    </location>
</feature>
<evidence type="ECO:0000256" key="3">
    <source>
        <dbReference type="ARBA" id="ARBA00022737"/>
    </source>
</evidence>
<feature type="compositionally biased region" description="Basic and acidic residues" evidence="6">
    <location>
        <begin position="1019"/>
        <end position="1040"/>
    </location>
</feature>
<evidence type="ECO:0000256" key="2">
    <source>
        <dbReference type="ARBA" id="ARBA00022491"/>
    </source>
</evidence>
<sequence>MQNNQLTRGHGGGYPPSSPLPLIPSVATAPPNIRPISPGIRTSTSASSPMNPMSQIVHGSSFRANATPLSPIAPSTANFRHPLAQPIPAQIFATGNPPMAVPLSPNLLQMAGNMAPGQIFATQQVQPIFIGGQQAAIVTTVPNPGNMATNPGQMQLLNPTPVTGIPPGIFPAVSGIPTIQTTLPFLSQTSPVVPPCGPTFPDNGNDMPTDLSKKSSPIPLIKPKEENNAEPEGGNDKREVINISDRNPVEGPVQKSVKEEKKDVTTYAEAENFRYSNIDTADYNEDGVPIEYNEPEFVWEEYLQETGSSAVPPTAFKHVEYSLESGFCKGMKLEVPNKCNLGTYWVASVIMTCGPLLRLRYDGYEEDSTADFWCDLMTSEIHPIGWCAQNNQILQPPEAIKDKFDDWREFLVRSLTGARTAPSYLLDKEKRFLKDITCTTTGITPIDQLKQGMRLELQHPISPMDVWLVKIIENVGGRLYLRFEGADSASHDFWLFYLNHRLHPIGWTKANGYRYKPPPELGADHTEEEWMEILENALREAEQMLLPIAIFKDQIDIVPHKFQAGWKLEALNPITRNQICPATVRQILDSKYFVVEIDDLQCTDPYSRIRFSCHAKSRCIFPAQWCLWKGLRLTPPKGWHKSEFSWQDYLEQCEGTAAPEACFSLEKTDHEFERGKKLEAVNPENHNQICAATITKIVEPLIWVHLDNSAKMVASHIEHVDSHNLFPVGWCESNGYQLKPPRKTGMKLPSKRVAVVQPEKCETLTEKAYTLLKQGEGDASGTAMCPKIYYNHQCFSGPYLSKGRIAELPKCVGPGPITLVLKEVLSMLINVAYKPCRVLREIQLEGKPNPNKHRETLKAKRELPSPIKYLTDYYGKKKRKIGRPPGGHSNLENGPKKPGKRRRKRRWHMLQKEEESNIPDQNEDDITENVEDDKDSVDSSRTNESSDRSTSSFIERRNKIKKTVELKRKYTHHLPPPSDIKTRGAKLPKYSFERKTHKKVMITSTNHRSPTKLHVSSSHNKESVPVKQEVKEPKEKKPSLHLDTNPLQWTVSEVEIDGQALLLLTLPTVQEYLELKLGPAIKLCHQIERVKIAFYEQYAKNM</sequence>
<dbReference type="SUPFAM" id="SSF47769">
    <property type="entry name" value="SAM/Pointed domain"/>
    <property type="match status" value="1"/>
</dbReference>
<dbReference type="Gene3D" id="1.10.150.50">
    <property type="entry name" value="Transcription Factor, Ets-1"/>
    <property type="match status" value="1"/>
</dbReference>
<dbReference type="Gene3D" id="2.30.30.140">
    <property type="match status" value="4"/>
</dbReference>
<dbReference type="InterPro" id="IPR050548">
    <property type="entry name" value="PcG_chromatin_remod_factors"/>
</dbReference>
<dbReference type="EMBL" id="JARBDR010000918">
    <property type="protein sequence ID" value="KAJ8301592.1"/>
    <property type="molecule type" value="Genomic_DNA"/>
</dbReference>
<dbReference type="CDD" id="cd20093">
    <property type="entry name" value="MBT_SFMBT_rpt1"/>
    <property type="match status" value="1"/>
</dbReference>
<feature type="compositionally biased region" description="Basic residues" evidence="6">
    <location>
        <begin position="897"/>
        <end position="909"/>
    </location>
</feature>